<dbReference type="SUPFAM" id="SSF54928">
    <property type="entry name" value="RNA-binding domain, RBD"/>
    <property type="match status" value="1"/>
</dbReference>
<dbReference type="InterPro" id="IPR010280">
    <property type="entry name" value="U5_MeTrfase_fam"/>
</dbReference>
<dbReference type="GO" id="GO:0006396">
    <property type="term" value="P:RNA processing"/>
    <property type="evidence" value="ECO:0007669"/>
    <property type="project" value="InterPro"/>
</dbReference>
<accession>A0AAD5XX01</accession>
<name>A0AAD5XX01_9FUNG</name>
<evidence type="ECO:0000256" key="1">
    <source>
        <dbReference type="ARBA" id="ARBA00022603"/>
    </source>
</evidence>
<dbReference type="GO" id="GO:0008173">
    <property type="term" value="F:RNA methyltransferase activity"/>
    <property type="evidence" value="ECO:0007669"/>
    <property type="project" value="InterPro"/>
</dbReference>
<dbReference type="PROSITE" id="PS51687">
    <property type="entry name" value="SAM_MT_RNA_M5U"/>
    <property type="match status" value="1"/>
</dbReference>
<feature type="binding site" evidence="4">
    <location>
        <position position="547"/>
    </location>
    <ligand>
        <name>S-adenosyl-L-methionine</name>
        <dbReference type="ChEBI" id="CHEBI:59789"/>
    </ligand>
</feature>
<protein>
    <submittedName>
        <fullName evidence="6">tRNA methyltransferase 2</fullName>
    </submittedName>
</protein>
<dbReference type="SUPFAM" id="SSF53335">
    <property type="entry name" value="S-adenosyl-L-methionine-dependent methyltransferases"/>
    <property type="match status" value="1"/>
</dbReference>
<dbReference type="GO" id="GO:0003723">
    <property type="term" value="F:RNA binding"/>
    <property type="evidence" value="ECO:0007669"/>
    <property type="project" value="TreeGrafter"/>
</dbReference>
<dbReference type="GO" id="GO:0032259">
    <property type="term" value="P:methylation"/>
    <property type="evidence" value="ECO:0007669"/>
    <property type="project" value="UniProtKB-KW"/>
</dbReference>
<comment type="caution">
    <text evidence="6">The sequence shown here is derived from an EMBL/GenBank/DDBJ whole genome shotgun (WGS) entry which is preliminary data.</text>
</comment>
<dbReference type="EMBL" id="JADGJW010000154">
    <property type="protein sequence ID" value="KAJ3222895.1"/>
    <property type="molecule type" value="Genomic_DNA"/>
</dbReference>
<feature type="domain" description="Methyltransferase" evidence="5">
    <location>
        <begin position="444"/>
        <end position="484"/>
    </location>
</feature>
<dbReference type="Gene3D" id="3.40.50.150">
    <property type="entry name" value="Vaccinia Virus protein VP39"/>
    <property type="match status" value="1"/>
</dbReference>
<dbReference type="Gene3D" id="2.40.50.1070">
    <property type="match status" value="1"/>
</dbReference>
<keyword evidence="7" id="KW-1185">Reference proteome</keyword>
<feature type="binding site" evidence="4">
    <location>
        <position position="470"/>
    </location>
    <ligand>
        <name>S-adenosyl-L-methionine</name>
        <dbReference type="ChEBI" id="CHEBI:59789"/>
    </ligand>
</feature>
<proteinExistence type="inferred from homology"/>
<evidence type="ECO:0000256" key="3">
    <source>
        <dbReference type="ARBA" id="ARBA00022691"/>
    </source>
</evidence>
<dbReference type="Pfam" id="PF13847">
    <property type="entry name" value="Methyltransf_31"/>
    <property type="match status" value="1"/>
</dbReference>
<keyword evidence="3 4" id="KW-0949">S-adenosyl-L-methionine</keyword>
<dbReference type="InterPro" id="IPR045850">
    <property type="entry name" value="TRM2_met"/>
</dbReference>
<organism evidence="6 7">
    <name type="scientific">Clydaea vesicula</name>
    <dbReference type="NCBI Taxonomy" id="447962"/>
    <lineage>
        <taxon>Eukaryota</taxon>
        <taxon>Fungi</taxon>
        <taxon>Fungi incertae sedis</taxon>
        <taxon>Chytridiomycota</taxon>
        <taxon>Chytridiomycota incertae sedis</taxon>
        <taxon>Chytridiomycetes</taxon>
        <taxon>Lobulomycetales</taxon>
        <taxon>Lobulomycetaceae</taxon>
        <taxon>Clydaea</taxon>
    </lineage>
</organism>
<evidence type="ECO:0000313" key="6">
    <source>
        <dbReference type="EMBL" id="KAJ3222895.1"/>
    </source>
</evidence>
<reference evidence="6" key="1">
    <citation type="submission" date="2020-05" db="EMBL/GenBank/DDBJ databases">
        <title>Phylogenomic resolution of chytrid fungi.</title>
        <authorList>
            <person name="Stajich J.E."/>
            <person name="Amses K."/>
            <person name="Simmons R."/>
            <person name="Seto K."/>
            <person name="Myers J."/>
            <person name="Bonds A."/>
            <person name="Quandt C.A."/>
            <person name="Barry K."/>
            <person name="Liu P."/>
            <person name="Grigoriev I."/>
            <person name="Longcore J.E."/>
            <person name="James T.Y."/>
        </authorList>
    </citation>
    <scope>NUCLEOTIDE SEQUENCE</scope>
    <source>
        <strain evidence="6">JEL0476</strain>
    </source>
</reference>
<dbReference type="InterPro" id="IPR029063">
    <property type="entry name" value="SAM-dependent_MTases_sf"/>
</dbReference>
<feature type="binding site" evidence="4">
    <location>
        <position position="407"/>
    </location>
    <ligand>
        <name>S-adenosyl-L-methionine</name>
        <dbReference type="ChEBI" id="CHEBI:59789"/>
    </ligand>
</feature>
<gene>
    <name evidence="6" type="primary">TRMT2A</name>
    <name evidence="6" type="ORF">HK099_001780</name>
</gene>
<dbReference type="PANTHER" id="PTHR45904">
    <property type="entry name" value="TRNA (URACIL-5-)-METHYLTRANSFERASE"/>
    <property type="match status" value="1"/>
</dbReference>
<dbReference type="Proteomes" id="UP001211065">
    <property type="component" value="Unassembled WGS sequence"/>
</dbReference>
<keyword evidence="2 4" id="KW-0808">Transferase</keyword>
<keyword evidence="1 4" id="KW-0489">Methyltransferase</keyword>
<evidence type="ECO:0000256" key="4">
    <source>
        <dbReference type="PROSITE-ProRule" id="PRU01024"/>
    </source>
</evidence>
<evidence type="ECO:0000313" key="7">
    <source>
        <dbReference type="Proteomes" id="UP001211065"/>
    </source>
</evidence>
<evidence type="ECO:0000256" key="2">
    <source>
        <dbReference type="ARBA" id="ARBA00022679"/>
    </source>
</evidence>
<dbReference type="InterPro" id="IPR035979">
    <property type="entry name" value="RBD_domain_sf"/>
</dbReference>
<dbReference type="PANTHER" id="PTHR45904:SF2">
    <property type="entry name" value="TRNA (URACIL-5-)-METHYLTRANSFERASE HOMOLOG A"/>
    <property type="match status" value="1"/>
</dbReference>
<feature type="active site" description="Nucleophile" evidence="4">
    <location>
        <position position="575"/>
    </location>
</feature>
<sequence>MEDTKNGIIVDNTNVSNVNSSSELENLAERENKRIKLAEAADEEVSNDENNLTYKLKITNLNYKSTAKTFKKHLASQKCVDNIKIKKAPKWNHAILTFDNIDDLNDTKSKLEGTKVKDLEIHCTEVIEKLHNSRVQHDKINVIPIEESKKSPEDIAKLLNNQVTPLWEKPYDQQIVIIEREVRKVLAAFRKRLNESRKNKDLTQAQQEMVNWIDDPKYNDFGLLPCIRSPEINNYRTKCEFSFGKDSSGIKNLGFLMGLYKNGCTEVVSIETTVNVSEAAKKLVFHIQDYVRKNALDVYDRVQNVGFWRSCQIRTHSNGEVLAVIQINPNDLSAEKIEEEKQNIKNFLLEKKKENLIELKTLLFQNSNDLFNGITDKDTFEISFGDGTISETLLDTKFKISPNSFFQINTKVAELLYSSLRELCKEFKNEKNLEGNLKSELPVVLLDLCCGTGTIGQILSPEVDSVIGVDIIEDAINDARNNASINSKLTFISCLSSRIIFRFEKCRIHYWKSGGFDKKYISVIQKHVYQGAKESGGKKKRAIAILDPPRAGSHPNVIKSVREFSAIETVIFVSCDANLAKDNFFDLCRPTTGKFHGTPFKLIRVQAFDMFPHTKNFELVLVFKR</sequence>
<dbReference type="InterPro" id="IPR025714">
    <property type="entry name" value="Methyltranfer_dom"/>
</dbReference>
<dbReference type="AlphaFoldDB" id="A0AAD5XX01"/>
<comment type="similarity">
    <text evidence="4">Belongs to the class I-like SAM-binding methyltransferase superfamily. RNA M5U methyltransferase family.</text>
</comment>
<evidence type="ECO:0000259" key="5">
    <source>
        <dbReference type="Pfam" id="PF13847"/>
    </source>
</evidence>
<comment type="caution">
    <text evidence="4">Lacks conserved residue(s) required for the propagation of feature annotation.</text>
</comment>
<dbReference type="CDD" id="cd02440">
    <property type="entry name" value="AdoMet_MTases"/>
    <property type="match status" value="1"/>
</dbReference>